<evidence type="ECO:0000313" key="1">
    <source>
        <dbReference type="EMBL" id="ABS13873.1"/>
    </source>
</evidence>
<dbReference type="AlphaFoldDB" id="A6WY19"/>
<dbReference type="EMBL" id="CP000758">
    <property type="protein sequence ID" value="ABS13873.1"/>
    <property type="molecule type" value="Genomic_DNA"/>
</dbReference>
<protein>
    <submittedName>
        <fullName evidence="1">Uncharacterized protein</fullName>
    </submittedName>
</protein>
<dbReference type="HOGENOM" id="CLU_965893_0_0_5"/>
<proteinExistence type="predicted"/>
<gene>
    <name evidence="1" type="ordered locus">Oant_1154</name>
</gene>
<name>A6WY19_BRUA4</name>
<accession>A6WY19</accession>
<dbReference type="Proteomes" id="UP000002301">
    <property type="component" value="Chromosome 1"/>
</dbReference>
<dbReference type="KEGG" id="oan:Oant_1154"/>
<dbReference type="eggNOG" id="ENOG5031ASV">
    <property type="taxonomic scope" value="Bacteria"/>
</dbReference>
<organism evidence="1 2">
    <name type="scientific">Brucella anthropi (strain ATCC 49188 / DSM 6882 / CCUG 24695 / JCM 21032 / LMG 3331 / NBRC 15819 / NCTC 12168 / Alc 37)</name>
    <name type="common">Ochrobactrum anthropi</name>
    <dbReference type="NCBI Taxonomy" id="439375"/>
    <lineage>
        <taxon>Bacteria</taxon>
        <taxon>Pseudomonadati</taxon>
        <taxon>Pseudomonadota</taxon>
        <taxon>Alphaproteobacteria</taxon>
        <taxon>Hyphomicrobiales</taxon>
        <taxon>Brucellaceae</taxon>
        <taxon>Brucella/Ochrobactrum group</taxon>
        <taxon>Brucella</taxon>
    </lineage>
</organism>
<keyword evidence="2" id="KW-1185">Reference proteome</keyword>
<sequence>MCRTGELMPENSPIGHVILMKNEVPRRHPGRGLNAALQLGEIHNRINKQKHDFQITERVDEYFRYAVWSEGEKIIGYLESIISVADERTSTTTSGIPISARIVDQLTGVLSQEPDCKKFQRPSLTPTYLSGGFAFDLIVYDKQQKCLRYIHIAYGIGAERNALIQYEEDKAKLAGLLPRLAAQYFGVEIERTEFVIIDPLLSETKYLEGVWTLHDLDQLTGRPGTAQHALEIQKQQRNMLSLWFSANLSGDEIEKNRQINSIFHRLAHEELKRAKPLYFETLVPRRAQ</sequence>
<reference evidence="1" key="1">
    <citation type="submission" date="2007-07" db="EMBL/GenBank/DDBJ databases">
        <authorList>
            <person name="Copeland A."/>
            <person name="Lucas S."/>
            <person name="Lapidus A."/>
            <person name="Barry K."/>
            <person name="Glavina del Rio T."/>
            <person name="Dalin E."/>
            <person name="Tice H."/>
            <person name="Pitluck S."/>
            <person name="Chain P."/>
            <person name="Malfatti S."/>
            <person name="Shin M."/>
            <person name="Vergez L."/>
            <person name="Schmutz J."/>
            <person name="Larimer F."/>
            <person name="Land M."/>
            <person name="Hauser L."/>
            <person name="Kyrpides N."/>
            <person name="Mikhailova N."/>
            <person name="Garcia E."/>
            <person name="Tolmasky M.E."/>
            <person name="Richardson P."/>
        </authorList>
    </citation>
    <scope>NUCLEOTIDE SEQUENCE</scope>
    <source>
        <strain evidence="1">ATCC 49188</strain>
    </source>
</reference>
<reference evidence="1" key="2">
    <citation type="journal article" date="2011" name="J. Bacteriol.">
        <title>Genome of Ochrobactrum anthropi ATCC 49188 T, a versatile opportunistic pathogen and symbiont of several eukaryotic hosts.</title>
        <authorList>
            <person name="Chain P.S."/>
            <person name="Lang D.M."/>
            <person name="Comerci D.J."/>
            <person name="Malfatti S.A."/>
            <person name="Vergez L.M."/>
            <person name="Shin M."/>
            <person name="Ugalde R.A."/>
            <person name="Garcia E."/>
            <person name="Tolmasky M.E."/>
        </authorList>
    </citation>
    <scope>NUCLEOTIDE SEQUENCE [LARGE SCALE GENOMIC DNA]</scope>
    <source>
        <strain evidence="1">ATCC 49188</strain>
    </source>
</reference>
<evidence type="ECO:0000313" key="2">
    <source>
        <dbReference type="Proteomes" id="UP000002301"/>
    </source>
</evidence>